<evidence type="ECO:0000259" key="3">
    <source>
        <dbReference type="Pfam" id="PF14309"/>
    </source>
</evidence>
<evidence type="ECO:0000256" key="1">
    <source>
        <dbReference type="SAM" id="MobiDB-lite"/>
    </source>
</evidence>
<dbReference type="EMBL" id="WJXA01000001">
    <property type="protein sequence ID" value="KAF7153047.1"/>
    <property type="molecule type" value="Genomic_DNA"/>
</dbReference>
<dbReference type="InterPro" id="IPR025486">
    <property type="entry name" value="DUF4378"/>
</dbReference>
<feature type="compositionally biased region" description="Basic and acidic residues" evidence="1">
    <location>
        <begin position="595"/>
        <end position="609"/>
    </location>
</feature>
<feature type="domain" description="DUF3741" evidence="4">
    <location>
        <begin position="123"/>
        <end position="141"/>
    </location>
</feature>
<dbReference type="OrthoDB" id="1932693at2759"/>
<proteinExistence type="predicted"/>
<name>A0A834HH07_RHOSS</name>
<evidence type="ECO:0000313" key="5">
    <source>
        <dbReference type="EMBL" id="KAF7153047.1"/>
    </source>
</evidence>
<dbReference type="Proteomes" id="UP000626092">
    <property type="component" value="Unassembled WGS sequence"/>
</dbReference>
<feature type="domain" description="DUF4378" evidence="3">
    <location>
        <begin position="822"/>
        <end position="992"/>
    </location>
</feature>
<feature type="compositionally biased region" description="Basic and acidic residues" evidence="1">
    <location>
        <begin position="399"/>
        <end position="411"/>
    </location>
</feature>
<feature type="compositionally biased region" description="Basic and acidic residues" evidence="1">
    <location>
        <begin position="301"/>
        <end position="324"/>
    </location>
</feature>
<dbReference type="InterPro" id="IPR032795">
    <property type="entry name" value="DUF3741-assoc"/>
</dbReference>
<evidence type="ECO:0000259" key="4">
    <source>
        <dbReference type="Pfam" id="PF14383"/>
    </source>
</evidence>
<feature type="domain" description="DUF3741" evidence="2">
    <location>
        <begin position="228"/>
        <end position="272"/>
    </location>
</feature>
<dbReference type="Pfam" id="PF14309">
    <property type="entry name" value="DUF4378"/>
    <property type="match status" value="1"/>
</dbReference>
<dbReference type="PANTHER" id="PTHR46634:SF3">
    <property type="entry name" value="M REDUCTASE II SUBUNIT GAMMA, PUTATIVE (DUF3741)-RELATED"/>
    <property type="match status" value="1"/>
</dbReference>
<dbReference type="AlphaFoldDB" id="A0A834HH07"/>
<accession>A0A834HH07</accession>
<evidence type="ECO:0008006" key="7">
    <source>
        <dbReference type="Google" id="ProtNLM"/>
    </source>
</evidence>
<dbReference type="Pfam" id="PF14383">
    <property type="entry name" value="VARLMGL"/>
    <property type="match status" value="1"/>
</dbReference>
<evidence type="ECO:0000313" key="6">
    <source>
        <dbReference type="Proteomes" id="UP000626092"/>
    </source>
</evidence>
<comment type="caution">
    <text evidence="5">The sequence shown here is derived from an EMBL/GenBank/DDBJ whole genome shotgun (WGS) entry which is preliminary data.</text>
</comment>
<feature type="compositionally biased region" description="Basic and acidic residues" evidence="1">
    <location>
        <begin position="536"/>
        <end position="551"/>
    </location>
</feature>
<feature type="region of interest" description="Disordered" evidence="1">
    <location>
        <begin position="389"/>
        <end position="411"/>
    </location>
</feature>
<protein>
    <recommendedName>
        <fullName evidence="7">DUF3741 domain-containing protein</fullName>
    </recommendedName>
</protein>
<organism evidence="5 6">
    <name type="scientific">Rhododendron simsii</name>
    <name type="common">Sims's rhododendron</name>
    <dbReference type="NCBI Taxonomy" id="118357"/>
    <lineage>
        <taxon>Eukaryota</taxon>
        <taxon>Viridiplantae</taxon>
        <taxon>Streptophyta</taxon>
        <taxon>Embryophyta</taxon>
        <taxon>Tracheophyta</taxon>
        <taxon>Spermatophyta</taxon>
        <taxon>Magnoliopsida</taxon>
        <taxon>eudicotyledons</taxon>
        <taxon>Gunneridae</taxon>
        <taxon>Pentapetalae</taxon>
        <taxon>asterids</taxon>
        <taxon>Ericales</taxon>
        <taxon>Ericaceae</taxon>
        <taxon>Ericoideae</taxon>
        <taxon>Rhodoreae</taxon>
        <taxon>Rhododendron</taxon>
    </lineage>
</organism>
<reference evidence="5" key="1">
    <citation type="submission" date="2019-11" db="EMBL/GenBank/DDBJ databases">
        <authorList>
            <person name="Liu Y."/>
            <person name="Hou J."/>
            <person name="Li T.-Q."/>
            <person name="Guan C.-H."/>
            <person name="Wu X."/>
            <person name="Wu H.-Z."/>
            <person name="Ling F."/>
            <person name="Zhang R."/>
            <person name="Shi X.-G."/>
            <person name="Ren J.-P."/>
            <person name="Chen E.-F."/>
            <person name="Sun J.-M."/>
        </authorList>
    </citation>
    <scope>NUCLEOTIDE SEQUENCE</scope>
    <source>
        <strain evidence="5">Adult_tree_wgs_1</strain>
        <tissue evidence="5">Leaves</tissue>
    </source>
</reference>
<evidence type="ECO:0000259" key="2">
    <source>
        <dbReference type="Pfam" id="PF12552"/>
    </source>
</evidence>
<dbReference type="Pfam" id="PF12552">
    <property type="entry name" value="DUF3741"/>
    <property type="match status" value="1"/>
</dbReference>
<keyword evidence="6" id="KW-1185">Reference proteome</keyword>
<sequence>MLVSLLNILRHAISGVEMNGAWTNKPHNLEKTFPRCLGRMVNLLDLNTSLEGNRFLTEKPHHDGPSLSVGRSDAVRMSPTVDPIEDKEIVCEIRRSSSNKKSNLTPMKMLIAQEMSKEVESKRNPPSVVAKLMGLDALPQQRPDSAVQRSHSRGYSQSHLGIPLDYWPQEDELEMHMQREIPHCQSENEYKDVYEIWHESEKGCYARESPQKGRHSESINEKKMDLVRQKFTEAKRLSTDEKLRQSKQFHDAVEVLSSNKDFFLKFLQEPNSLFSQHLLADFQSLPPPLETKRITVLRPSKVVDNKKNSGPGKKDEKQIKRASDVDQLIGWDKSGPGCPPNLRVNDNPTPPTRIVVLKPTPGKPHDIKAMVSPPPSSPRVLHGQELYREREDETQESGEEAKETRWPVRENLNGHRRDETLLSSVFSNDCIGYESSSIKSENGYAVGNNDEIEVVSPTCRHSWDYINSYASRNSSSSFSRPSYSLESSVSREAKRRLSERWAMMASNANVQEQRHARRSSGTLGEVLALSNTKSSVRSEKKGMNKEQEPRGSKSSSASGLNKDENLDNSPRNLLRSKSLPVSSTLFGGWLNGEVPDPKVGRPDAKEVTKQRNVKSSLKGKVSNLFFSRNKNSSKEKSSASQSKAESKKSAGMVLNATENNHDDASQCANDSGIEEGSLRILRGSSSKTSFPNVVGVGPKQATMSPEAGLFLIKSEVFGHPCENQDQPSPVSILEPPFLENDCVKFEPYNINADKHGAKLSAHSIRSNLIDKSPPIGSIARTLSWDDSCVETATSVSTSYQLKPSLVSQEPEVEEQEWLFHTQSLLSAAGLDGEVQSDSFFPRWHSPESLLDPSLREKYTDLNNEEIIHEAKRRKMRSTRKLVFDCVNAALVDISGYGSGTSPRATPCVGIHNRALEGPSPALVDHVRDWMKEWFPSEVRCFSGVGGDTHGLVVDAAVRKDVVGKGWIEQRSLEIDNIGKEIEGILVEELLQEAVVELIGRVC</sequence>
<dbReference type="InterPro" id="IPR022212">
    <property type="entry name" value="DUF3741"/>
</dbReference>
<feature type="region of interest" description="Disordered" evidence="1">
    <location>
        <begin position="508"/>
        <end position="650"/>
    </location>
</feature>
<feature type="region of interest" description="Disordered" evidence="1">
    <location>
        <begin position="300"/>
        <end position="351"/>
    </location>
</feature>
<gene>
    <name evidence="5" type="ORF">RHSIM_Rhsim01G0258600</name>
</gene>
<dbReference type="PANTHER" id="PTHR46634">
    <property type="entry name" value="M REDUCTASE II SUBUNIT GAMMA, PUTATIVE (DUF3741)-RELATED"/>
    <property type="match status" value="1"/>
</dbReference>